<keyword evidence="4" id="KW-1185">Reference proteome</keyword>
<gene>
    <name evidence="3" type="ORF">GCM10009801_64520</name>
</gene>
<evidence type="ECO:0000256" key="1">
    <source>
        <dbReference type="SAM" id="MobiDB-lite"/>
    </source>
</evidence>
<comment type="caution">
    <text evidence="3">The sequence shown here is derived from an EMBL/GenBank/DDBJ whole genome shotgun (WGS) entry which is preliminary data.</text>
</comment>
<evidence type="ECO:0000313" key="3">
    <source>
        <dbReference type="EMBL" id="GAA2095569.1"/>
    </source>
</evidence>
<dbReference type="Pfam" id="PF07045">
    <property type="entry name" value="DUF1330"/>
    <property type="match status" value="1"/>
</dbReference>
<feature type="region of interest" description="Disordered" evidence="1">
    <location>
        <begin position="103"/>
        <end position="123"/>
    </location>
</feature>
<dbReference type="InterPro" id="IPR011008">
    <property type="entry name" value="Dimeric_a/b-barrel"/>
</dbReference>
<evidence type="ECO:0000313" key="4">
    <source>
        <dbReference type="Proteomes" id="UP001500016"/>
    </source>
</evidence>
<evidence type="ECO:0000259" key="2">
    <source>
        <dbReference type="Pfam" id="PF07045"/>
    </source>
</evidence>
<protein>
    <submittedName>
        <fullName evidence="3">DUF1330 domain-containing protein</fullName>
    </submittedName>
</protein>
<proteinExistence type="predicted"/>
<organism evidence="3 4">
    <name type="scientific">Streptomyces albiaxialis</name>
    <dbReference type="NCBI Taxonomy" id="329523"/>
    <lineage>
        <taxon>Bacteria</taxon>
        <taxon>Bacillati</taxon>
        <taxon>Actinomycetota</taxon>
        <taxon>Actinomycetes</taxon>
        <taxon>Kitasatosporales</taxon>
        <taxon>Streptomycetaceae</taxon>
        <taxon>Streptomyces</taxon>
    </lineage>
</organism>
<dbReference type="PANTHER" id="PTHR41521:SF4">
    <property type="entry name" value="BLR0684 PROTEIN"/>
    <property type="match status" value="1"/>
</dbReference>
<feature type="domain" description="DUF1330" evidence="2">
    <location>
        <begin position="9"/>
        <end position="101"/>
    </location>
</feature>
<feature type="compositionally biased region" description="Low complexity" evidence="1">
    <location>
        <begin position="110"/>
        <end position="123"/>
    </location>
</feature>
<name>A0ABN2WML1_9ACTN</name>
<dbReference type="EMBL" id="BAAAPE010000016">
    <property type="protein sequence ID" value="GAA2095569.1"/>
    <property type="molecule type" value="Genomic_DNA"/>
</dbReference>
<dbReference type="InterPro" id="IPR010753">
    <property type="entry name" value="DUF1330"/>
</dbReference>
<dbReference type="Gene3D" id="3.30.70.100">
    <property type="match status" value="1"/>
</dbReference>
<sequence length="123" mass="13221">MSAMPAFRAYAVAQLHHEAPPGEDIAVYLERIQGTLDPYGGRFVAHDPQPEVLEGDFGGYVVVIGFPDMAAARAWYRSPAYQEILPLRTRTVGGTALLVEGKPPEYDPGSAAAHVRSAAAERA</sequence>
<dbReference type="SUPFAM" id="SSF54909">
    <property type="entry name" value="Dimeric alpha+beta barrel"/>
    <property type="match status" value="1"/>
</dbReference>
<reference evidence="3 4" key="1">
    <citation type="journal article" date="2019" name="Int. J. Syst. Evol. Microbiol.">
        <title>The Global Catalogue of Microorganisms (GCM) 10K type strain sequencing project: providing services to taxonomists for standard genome sequencing and annotation.</title>
        <authorList>
            <consortium name="The Broad Institute Genomics Platform"/>
            <consortium name="The Broad Institute Genome Sequencing Center for Infectious Disease"/>
            <person name="Wu L."/>
            <person name="Ma J."/>
        </authorList>
    </citation>
    <scope>NUCLEOTIDE SEQUENCE [LARGE SCALE GENOMIC DNA]</scope>
    <source>
        <strain evidence="3 4">JCM 15478</strain>
    </source>
</reference>
<dbReference type="Proteomes" id="UP001500016">
    <property type="component" value="Unassembled WGS sequence"/>
</dbReference>
<dbReference type="PANTHER" id="PTHR41521">
    <property type="match status" value="1"/>
</dbReference>
<accession>A0ABN2WML1</accession>